<dbReference type="GO" id="GO:0008999">
    <property type="term" value="F:protein-N-terminal-alanine acetyltransferase activity"/>
    <property type="evidence" value="ECO:0007669"/>
    <property type="project" value="TreeGrafter"/>
</dbReference>
<dbReference type="PROSITE" id="PS51186">
    <property type="entry name" value="GNAT"/>
    <property type="match status" value="1"/>
</dbReference>
<name>A0A6L6QAB5_9BURK</name>
<dbReference type="PANTHER" id="PTHR43792:SF9">
    <property type="entry name" value="RIBOSOMAL-PROTEIN-ALANINE ACETYLTRANSFERASE"/>
    <property type="match status" value="1"/>
</dbReference>
<evidence type="ECO:0000313" key="3">
    <source>
        <dbReference type="Proteomes" id="UP000472320"/>
    </source>
</evidence>
<evidence type="ECO:0000313" key="2">
    <source>
        <dbReference type="EMBL" id="MTW09004.1"/>
    </source>
</evidence>
<proteinExistence type="predicted"/>
<dbReference type="RefSeq" id="WP_155452000.1">
    <property type="nucleotide sequence ID" value="NZ_WNKX01000001.1"/>
</dbReference>
<gene>
    <name evidence="2" type="ORF">GM658_00170</name>
</gene>
<feature type="domain" description="N-acetyltransferase" evidence="1">
    <location>
        <begin position="14"/>
        <end position="171"/>
    </location>
</feature>
<dbReference type="Proteomes" id="UP000472320">
    <property type="component" value="Unassembled WGS sequence"/>
</dbReference>
<accession>A0A6L6QAB5</accession>
<evidence type="ECO:0000259" key="1">
    <source>
        <dbReference type="PROSITE" id="PS51186"/>
    </source>
</evidence>
<dbReference type="OrthoDB" id="5295305at2"/>
<dbReference type="SUPFAM" id="SSF55729">
    <property type="entry name" value="Acyl-CoA N-acyltransferases (Nat)"/>
    <property type="match status" value="1"/>
</dbReference>
<protein>
    <submittedName>
        <fullName evidence="2">GNAT family N-acetyltransferase</fullName>
    </submittedName>
</protein>
<dbReference type="Gene3D" id="3.40.630.30">
    <property type="match status" value="1"/>
</dbReference>
<dbReference type="InterPro" id="IPR051531">
    <property type="entry name" value="N-acetyltransferase"/>
</dbReference>
<dbReference type="EMBL" id="WNKX01000001">
    <property type="protein sequence ID" value="MTW09004.1"/>
    <property type="molecule type" value="Genomic_DNA"/>
</dbReference>
<dbReference type="PANTHER" id="PTHR43792">
    <property type="entry name" value="GNAT FAMILY, PUTATIVE (AFU_ORTHOLOGUE AFUA_3G00765)-RELATED-RELATED"/>
    <property type="match status" value="1"/>
</dbReference>
<organism evidence="2 3">
    <name type="scientific">Massilia eburnea</name>
    <dbReference type="NCBI Taxonomy" id="1776165"/>
    <lineage>
        <taxon>Bacteria</taxon>
        <taxon>Pseudomonadati</taxon>
        <taxon>Pseudomonadota</taxon>
        <taxon>Betaproteobacteria</taxon>
        <taxon>Burkholderiales</taxon>
        <taxon>Oxalobacteraceae</taxon>
        <taxon>Telluria group</taxon>
        <taxon>Massilia</taxon>
    </lineage>
</organism>
<reference evidence="2 3" key="1">
    <citation type="submission" date="2019-11" db="EMBL/GenBank/DDBJ databases">
        <title>Type strains purchased from KCTC, JCM and DSMZ.</title>
        <authorList>
            <person name="Lu H."/>
        </authorList>
    </citation>
    <scope>NUCLEOTIDE SEQUENCE [LARGE SCALE GENOMIC DNA]</scope>
    <source>
        <strain evidence="2 3">JCM 31587</strain>
    </source>
</reference>
<dbReference type="InterPro" id="IPR000182">
    <property type="entry name" value="GNAT_dom"/>
</dbReference>
<keyword evidence="3" id="KW-1185">Reference proteome</keyword>
<comment type="caution">
    <text evidence="2">The sequence shown here is derived from an EMBL/GenBank/DDBJ whole genome shotgun (WGS) entry which is preliminary data.</text>
</comment>
<dbReference type="GO" id="GO:0005737">
    <property type="term" value="C:cytoplasm"/>
    <property type="evidence" value="ECO:0007669"/>
    <property type="project" value="TreeGrafter"/>
</dbReference>
<keyword evidence="2" id="KW-0808">Transferase</keyword>
<sequence>MNSADFPLLETERLLLREIVLPDAAALFAVHGDGESMRWFGSDPLPDEAAAVKLIELFAGWRNLANPGTRWGLQIKGEDQLVGTCGLFAWQRNWRRCTVGYELHPRVRGNGYMREALGAVLQWGWEHMELNRVEAQIHPDNADSLRSAEALGFKREGLLRQAGYWAGKHHDLVQYGLLREDWLG</sequence>
<dbReference type="Pfam" id="PF13302">
    <property type="entry name" value="Acetyltransf_3"/>
    <property type="match status" value="1"/>
</dbReference>
<dbReference type="InterPro" id="IPR016181">
    <property type="entry name" value="Acyl_CoA_acyltransferase"/>
</dbReference>
<dbReference type="AlphaFoldDB" id="A0A6L6QAB5"/>